<reference evidence="2" key="1">
    <citation type="submission" date="2017-09" db="EMBL/GenBank/DDBJ databases">
        <title>Depth-based differentiation of microbial function through sediment-hosted aquifers and enrichment of novel symbionts in the deep terrestrial subsurface.</title>
        <authorList>
            <person name="Probst A.J."/>
            <person name="Ladd B."/>
            <person name="Jarett J.K."/>
            <person name="Geller-Mcgrath D.E."/>
            <person name="Sieber C.M.K."/>
            <person name="Emerson J.B."/>
            <person name="Anantharaman K."/>
            <person name="Thomas B.C."/>
            <person name="Malmstrom R."/>
            <person name="Stieglmeier M."/>
            <person name="Klingl A."/>
            <person name="Woyke T."/>
            <person name="Ryan C.M."/>
            <person name="Banfield J.F."/>
        </authorList>
    </citation>
    <scope>NUCLEOTIDE SEQUENCE [LARGE SCALE GENOMIC DNA]</scope>
</reference>
<comment type="caution">
    <text evidence="1">The sequence shown here is derived from an EMBL/GenBank/DDBJ whole genome shotgun (WGS) entry which is preliminary data.</text>
</comment>
<dbReference type="EMBL" id="PFWU01000028">
    <property type="protein sequence ID" value="PJA45629.1"/>
    <property type="molecule type" value="Genomic_DNA"/>
</dbReference>
<name>A0A2M7XCP3_9BACT</name>
<accession>A0A2M7XCP3</accession>
<organism evidence="1 2">
    <name type="scientific">Candidatus Uhrbacteria bacterium CG_4_9_14_3_um_filter_50_9</name>
    <dbReference type="NCBI Taxonomy" id="1975035"/>
    <lineage>
        <taxon>Bacteria</taxon>
        <taxon>Candidatus Uhriibacteriota</taxon>
    </lineage>
</organism>
<proteinExistence type="predicted"/>
<sequence length="152" mass="15723">MGVVLDRVGHTAVEGLLSLGLLTLRLGGGRLLGLGCLETDEASLDLSDGLARALGLGTLLVRHLGEDRNFHLEPAVLAGELCLDGGATDLFARGNGLGEVDRGGVGLGEGEGQDEGREGQEGGLVDHLVFSWPSSARPHEGHVVGEFISHDL</sequence>
<gene>
    <name evidence="1" type="ORF">CO174_02165</name>
</gene>
<protein>
    <submittedName>
        <fullName evidence="1">Uncharacterized protein</fullName>
    </submittedName>
</protein>
<evidence type="ECO:0000313" key="2">
    <source>
        <dbReference type="Proteomes" id="UP000229385"/>
    </source>
</evidence>
<evidence type="ECO:0000313" key="1">
    <source>
        <dbReference type="EMBL" id="PJA45629.1"/>
    </source>
</evidence>
<dbReference type="AlphaFoldDB" id="A0A2M7XCP3"/>
<dbReference type="Proteomes" id="UP000229385">
    <property type="component" value="Unassembled WGS sequence"/>
</dbReference>